<evidence type="ECO:0000313" key="1">
    <source>
        <dbReference type="EMBL" id="TQR21008.1"/>
    </source>
</evidence>
<proteinExistence type="predicted"/>
<dbReference type="Proteomes" id="UP000316626">
    <property type="component" value="Unassembled WGS sequence"/>
</dbReference>
<name>A0A544TU83_9BACI</name>
<reference evidence="1 2" key="1">
    <citation type="submission" date="2019-06" db="EMBL/GenBank/DDBJ databases">
        <title>Psychrobacillus vulpis sp. nov., a new species isolated from feces of a red fox that inhabits in The Tablas de Daimiel Natural Park, Albacete, Spain.</title>
        <authorList>
            <person name="Rodriguez M."/>
            <person name="Reina J.C."/>
            <person name="Bejar V."/>
            <person name="Llamas I."/>
        </authorList>
    </citation>
    <scope>NUCLEOTIDE SEQUENCE [LARGE SCALE GENOMIC DNA]</scope>
    <source>
        <strain evidence="1 2">Z8</strain>
    </source>
</reference>
<comment type="caution">
    <text evidence="1">The sequence shown here is derived from an EMBL/GenBank/DDBJ whole genome shotgun (WGS) entry which is preliminary data.</text>
</comment>
<dbReference type="AlphaFoldDB" id="A0A544TU83"/>
<sequence>MVNDKLFTYSLFIGKSLISVPGGRFPPAWLQPLPLLLRKLVAKINFATLSPGSSAHAIPAGVATFPSNQLASKEVVEDFHEHLSPSYSTDNEARVGHKTADSSFFGYKTHLAMSDERIITAAVITTAEKSDGKYNKN</sequence>
<evidence type="ECO:0000313" key="2">
    <source>
        <dbReference type="Proteomes" id="UP000316626"/>
    </source>
</evidence>
<evidence type="ECO:0008006" key="3">
    <source>
        <dbReference type="Google" id="ProtNLM"/>
    </source>
</evidence>
<organism evidence="1 2">
    <name type="scientific">Psychrobacillus vulpis</name>
    <dbReference type="NCBI Taxonomy" id="2325572"/>
    <lineage>
        <taxon>Bacteria</taxon>
        <taxon>Bacillati</taxon>
        <taxon>Bacillota</taxon>
        <taxon>Bacilli</taxon>
        <taxon>Bacillales</taxon>
        <taxon>Bacillaceae</taxon>
        <taxon>Psychrobacillus</taxon>
    </lineage>
</organism>
<protein>
    <recommendedName>
        <fullName evidence="3">Transposase</fullName>
    </recommendedName>
</protein>
<accession>A0A544TU83</accession>
<gene>
    <name evidence="1" type="ORF">FG384_05285</name>
</gene>
<keyword evidence="2" id="KW-1185">Reference proteome</keyword>
<dbReference type="EMBL" id="VDGI01000003">
    <property type="protein sequence ID" value="TQR21008.1"/>
    <property type="molecule type" value="Genomic_DNA"/>
</dbReference>